<evidence type="ECO:0000313" key="1">
    <source>
        <dbReference type="EMBL" id="ATG97787.1"/>
    </source>
</evidence>
<dbReference type="Gene3D" id="3.40.30.10">
    <property type="entry name" value="Glutaredoxin"/>
    <property type="match status" value="1"/>
</dbReference>
<dbReference type="InterPro" id="IPR001853">
    <property type="entry name" value="DSBA-like_thioredoxin_dom"/>
</dbReference>
<dbReference type="PANTHER" id="PTHR13887">
    <property type="entry name" value="GLUTATHIONE S-TRANSFERASE KAPPA"/>
    <property type="match status" value="1"/>
</dbReference>
<gene>
    <name evidence="1" type="ORF">CP520_03560</name>
</gene>
<dbReference type="RefSeq" id="WP_096863092.1">
    <property type="nucleotide sequence ID" value="NZ_CP023668.1"/>
</dbReference>
<accession>A0A291ISX1</accession>
<dbReference type="AlphaFoldDB" id="A0A291ISX1"/>
<proteinExistence type="predicted"/>
<dbReference type="Proteomes" id="UP000232227">
    <property type="component" value="Chromosome"/>
</dbReference>
<dbReference type="InterPro" id="IPR036249">
    <property type="entry name" value="Thioredoxin-like_sf"/>
</dbReference>
<dbReference type="Pfam" id="PF01323">
    <property type="entry name" value="DSBA"/>
    <property type="match status" value="1"/>
</dbReference>
<dbReference type="SUPFAM" id="SSF52833">
    <property type="entry name" value="Thioredoxin-like"/>
    <property type="match status" value="1"/>
</dbReference>
<dbReference type="KEGG" id="mlac:CP520_03560"/>
<dbReference type="OrthoDB" id="9799122at2"/>
<reference evidence="1 2" key="1">
    <citation type="submission" date="2017-09" db="EMBL/GenBank/DDBJ databases">
        <title>SPAdes assembly of the Mesoplasma lactucae genome.</title>
        <authorList>
            <person name="Knight T.F."/>
            <person name="Rubinstein R."/>
            <person name="Citino T."/>
        </authorList>
    </citation>
    <scope>NUCLEOTIDE SEQUENCE [LARGE SCALE GENOMIC DNA]</scope>
    <source>
        <strain evidence="1 2">831-C4</strain>
    </source>
</reference>
<dbReference type="EMBL" id="CP023668">
    <property type="protein sequence ID" value="ATG97787.1"/>
    <property type="molecule type" value="Genomic_DNA"/>
</dbReference>
<organism evidence="1 2">
    <name type="scientific">Mesoplasma lactucae ATCC 49193</name>
    <dbReference type="NCBI Taxonomy" id="81460"/>
    <lineage>
        <taxon>Bacteria</taxon>
        <taxon>Bacillati</taxon>
        <taxon>Mycoplasmatota</taxon>
        <taxon>Mollicutes</taxon>
        <taxon>Entomoplasmatales</taxon>
        <taxon>Entomoplasmataceae</taxon>
        <taxon>Mesoplasma</taxon>
    </lineage>
</organism>
<evidence type="ECO:0000313" key="2">
    <source>
        <dbReference type="Proteomes" id="UP000232227"/>
    </source>
</evidence>
<dbReference type="PANTHER" id="PTHR13887:SF41">
    <property type="entry name" value="THIOREDOXIN SUPERFAMILY PROTEIN"/>
    <property type="match status" value="1"/>
</dbReference>
<keyword evidence="2" id="KW-1185">Reference proteome</keyword>
<protein>
    <submittedName>
        <fullName evidence="1">Uncharacterized protein</fullName>
    </submittedName>
</protein>
<name>A0A291ISX1_9MOLU</name>
<sequence>MPKQTIYMWIDFTSPYSYLAFTNLRKAISDLKRKDFRIDPKTFQVYPDFNPEKPEQTKAFKKISTEEKKVFDSSTVHKMVKQAGLRYEFKNIIPLNTIHPHKLLQLAKTYDDNYEVAIDLVKLLFLNYWSKGKDISNPDELLKISKAAGMTGNDTSQVFEASKYLEMVFLDEQEGLDHDIEGVPFIIFPNGEMVSGVASIDQFKKIIKEIPVLVEPEIEIIEE</sequence>
<dbReference type="GO" id="GO:0016491">
    <property type="term" value="F:oxidoreductase activity"/>
    <property type="evidence" value="ECO:0007669"/>
    <property type="project" value="InterPro"/>
</dbReference>